<evidence type="ECO:0000313" key="2">
    <source>
        <dbReference type="Proteomes" id="UP000064189"/>
    </source>
</evidence>
<sequence length="321" mass="37420">MPENNDNFDKYTPFFSASSSQLFLQKCYNHEKIADAEMKSYENCYPFIYHLEHAKTYYKQAAISPLSIQPILSFYGFAQLLKACLLTIDPNYPESTSLLAHGVTTRKRKKQQYEFLKDEVKTQKNGLFTCIAEKMFHIRHLEGEKYSMATLLKEIPDMETFSWSASRNNFIPLLQNSDCFQLTPAVLDNYRMSSSRLEEFLNSRTNQVYHIEEASGALLLKPDHTLMHNASSPIRFNWAEGQFMLSINKDSAAFSLPELLLHYLISYNLSIIARYETEWWAELLKTMPNDDYPCIVQFLKISQAKVPLLIFEWLKSERFVN</sequence>
<keyword evidence="2" id="KW-1185">Reference proteome</keyword>
<evidence type="ECO:0000313" key="1">
    <source>
        <dbReference type="EMBL" id="KWW22146.1"/>
    </source>
</evidence>
<protein>
    <recommendedName>
        <fullName evidence="3">YaaC-like Protein</fullName>
    </recommendedName>
</protein>
<dbReference type="RefSeq" id="WP_061140636.1">
    <property type="nucleotide sequence ID" value="NZ_LNNH01000008.1"/>
</dbReference>
<dbReference type="Proteomes" id="UP000064189">
    <property type="component" value="Unassembled WGS sequence"/>
</dbReference>
<gene>
    <name evidence="1" type="ORF">AS888_03695</name>
</gene>
<reference evidence="1 2" key="1">
    <citation type="submission" date="2015-11" db="EMBL/GenBank/DDBJ databases">
        <title>Genome Sequence of Bacillus simplex strain VanAntwerpen2.</title>
        <authorList>
            <person name="Couger M.B."/>
        </authorList>
    </citation>
    <scope>NUCLEOTIDE SEQUENCE [LARGE SCALE GENOMIC DNA]</scope>
    <source>
        <strain evidence="1 2">VanAntwerpen02</strain>
    </source>
</reference>
<evidence type="ECO:0008006" key="3">
    <source>
        <dbReference type="Google" id="ProtNLM"/>
    </source>
</evidence>
<dbReference type="Pfam" id="PF14175">
    <property type="entry name" value="YaaC"/>
    <property type="match status" value="1"/>
</dbReference>
<comment type="caution">
    <text evidence="1">The sequence shown here is derived from an EMBL/GenBank/DDBJ whole genome shotgun (WGS) entry which is preliminary data.</text>
</comment>
<accession>A0A109N281</accession>
<proteinExistence type="predicted"/>
<name>A0A109N281_9BACI</name>
<dbReference type="InterPro" id="IPR026988">
    <property type="entry name" value="YaaC-like"/>
</dbReference>
<dbReference type="AlphaFoldDB" id="A0A109N281"/>
<dbReference type="EMBL" id="LNNH01000008">
    <property type="protein sequence ID" value="KWW22146.1"/>
    <property type="molecule type" value="Genomic_DNA"/>
</dbReference>
<organism evidence="1 2">
    <name type="scientific">Peribacillus simplex</name>
    <dbReference type="NCBI Taxonomy" id="1478"/>
    <lineage>
        <taxon>Bacteria</taxon>
        <taxon>Bacillati</taxon>
        <taxon>Bacillota</taxon>
        <taxon>Bacilli</taxon>
        <taxon>Bacillales</taxon>
        <taxon>Bacillaceae</taxon>
        <taxon>Peribacillus</taxon>
    </lineage>
</organism>